<proteinExistence type="predicted"/>
<evidence type="ECO:0000313" key="2">
    <source>
        <dbReference type="Proteomes" id="UP000250043"/>
    </source>
</evidence>
<organism evidence="1 2">
    <name type="scientific">Obba rivulosa</name>
    <dbReference type="NCBI Taxonomy" id="1052685"/>
    <lineage>
        <taxon>Eukaryota</taxon>
        <taxon>Fungi</taxon>
        <taxon>Dikarya</taxon>
        <taxon>Basidiomycota</taxon>
        <taxon>Agaricomycotina</taxon>
        <taxon>Agaricomycetes</taxon>
        <taxon>Polyporales</taxon>
        <taxon>Gelatoporiaceae</taxon>
        <taxon>Obba</taxon>
    </lineage>
</organism>
<dbReference type="OrthoDB" id="2548233at2759"/>
<gene>
    <name evidence="1" type="ORF">OBBRIDRAFT_780167</name>
</gene>
<name>A0A8E2AXH0_9APHY</name>
<dbReference type="AlphaFoldDB" id="A0A8E2AXH0"/>
<sequence length="452" mass="50559">MADSRHEASWEQLLWGSPTECVYTRPLLGSELLVDQLSVFEDGLADCCMGFKLTTSLSRDEFHSRVLDAMARLRFVCPVIASSIERGVHDPQLRSWVYVPVKDAKDLQEWLEQVVIVLDEIIDPESFVTRMSQNTLPYLLSNGRKQVFRCYIFKPTDAPNSFAIYFHGVHAIMDAKPTLNAFSLLFQWVANPEPHDIMELEWGSEWTNLPAGPIAATGGPRPSWDTDGQSLLAKVMGLLMDPVPSHSLQCQRSVANIKGKPFRLHTTFSEADTANIMHALKAAKFSPTHLLDAVTALAIFALKPVSDADIAQSHVTHPVGIISLSRWFVPSINTRAQFISSMVLVPIQLRWMDLYAIEDEKMRLMEAMRLVKAQYDDYLANPHIPHLTAELMRIAAPREPQPSTNACVTTPTNLGVVEQTIPTEWHSGGDTNEPVLSLQDLSFGHRTTNTHP</sequence>
<protein>
    <submittedName>
        <fullName evidence="1">Uncharacterized protein</fullName>
    </submittedName>
</protein>
<dbReference type="PANTHER" id="PTHR42034">
    <property type="entry name" value="CHROMOSOME 7, WHOLE GENOME SHOTGUN SEQUENCE-RELATED"/>
    <property type="match status" value="1"/>
</dbReference>
<reference evidence="1 2" key="1">
    <citation type="submission" date="2016-07" db="EMBL/GenBank/DDBJ databases">
        <title>Draft genome of the white-rot fungus Obba rivulosa 3A-2.</title>
        <authorList>
            <consortium name="DOE Joint Genome Institute"/>
            <person name="Miettinen O."/>
            <person name="Riley R."/>
            <person name="Acob R."/>
            <person name="Barry K."/>
            <person name="Cullen D."/>
            <person name="De Vries R."/>
            <person name="Hainaut M."/>
            <person name="Hatakka A."/>
            <person name="Henrissat B."/>
            <person name="Hilden K."/>
            <person name="Kuo R."/>
            <person name="Labutti K."/>
            <person name="Lipzen A."/>
            <person name="Makela M.R."/>
            <person name="Sandor L."/>
            <person name="Spatafora J.W."/>
            <person name="Grigoriev I.V."/>
            <person name="Hibbett D.S."/>
        </authorList>
    </citation>
    <scope>NUCLEOTIDE SEQUENCE [LARGE SCALE GENOMIC DNA]</scope>
    <source>
        <strain evidence="1 2">3A-2</strain>
    </source>
</reference>
<dbReference type="Proteomes" id="UP000250043">
    <property type="component" value="Unassembled WGS sequence"/>
</dbReference>
<dbReference type="InterPro" id="IPR023213">
    <property type="entry name" value="CAT-like_dom_sf"/>
</dbReference>
<dbReference type="PANTHER" id="PTHR42034:SF1">
    <property type="entry name" value="CONDENSATION DOMAIN-CONTAINING PROTEIN"/>
    <property type="match status" value="1"/>
</dbReference>
<evidence type="ECO:0000313" key="1">
    <source>
        <dbReference type="EMBL" id="OCH88432.1"/>
    </source>
</evidence>
<dbReference type="Gene3D" id="3.30.559.10">
    <property type="entry name" value="Chloramphenicol acetyltransferase-like domain"/>
    <property type="match status" value="1"/>
</dbReference>
<accession>A0A8E2AXH0</accession>
<dbReference type="Gene3D" id="3.30.559.30">
    <property type="entry name" value="Nonribosomal peptide synthetase, condensation domain"/>
    <property type="match status" value="1"/>
</dbReference>
<keyword evidence="2" id="KW-1185">Reference proteome</keyword>
<dbReference type="EMBL" id="KV722453">
    <property type="protein sequence ID" value="OCH88432.1"/>
    <property type="molecule type" value="Genomic_DNA"/>
</dbReference>